<proteinExistence type="predicted"/>
<feature type="chain" id="PRO_5037825548" description="Allene oxide cyclase barrel-like domain-containing protein" evidence="1">
    <location>
        <begin position="41"/>
        <end position="229"/>
    </location>
</feature>
<dbReference type="Proteomes" id="UP000615026">
    <property type="component" value="Unassembled WGS sequence"/>
</dbReference>
<evidence type="ECO:0000256" key="1">
    <source>
        <dbReference type="SAM" id="SignalP"/>
    </source>
</evidence>
<accession>A0A928ZQF6</accession>
<sequence length="229" mass="24260">MIFQTSTKLVKIANRVCKQNLVATIVATAATLTVCSGAMATTDQTPQKNIVGATEISSIQTKSNRPSSRTQVLRFDVAEDATRFVFDDAPLLSNGFPAYGNSFVTQGYIYPAGTLNGSNGVNADGSPEFPALVQGRWVCRGWIISEEGAVASSGEFVITQQLYNFGQELGNNTIVSDGWEIADVGVPVARAITGGTGRYSNAGGEAVQKFLGFNTSEGVNLTFELAVEQ</sequence>
<dbReference type="EMBL" id="JADEXP010000032">
    <property type="protein sequence ID" value="MBE9066205.1"/>
    <property type="molecule type" value="Genomic_DNA"/>
</dbReference>
<keyword evidence="1" id="KW-0732">Signal</keyword>
<evidence type="ECO:0000313" key="2">
    <source>
        <dbReference type="EMBL" id="MBE9066205.1"/>
    </source>
</evidence>
<evidence type="ECO:0008006" key="4">
    <source>
        <dbReference type="Google" id="ProtNLM"/>
    </source>
</evidence>
<comment type="caution">
    <text evidence="2">The sequence shown here is derived from an EMBL/GenBank/DDBJ whole genome shotgun (WGS) entry which is preliminary data.</text>
</comment>
<protein>
    <recommendedName>
        <fullName evidence="4">Allene oxide cyclase barrel-like domain-containing protein</fullName>
    </recommendedName>
</protein>
<reference evidence="2" key="1">
    <citation type="submission" date="2020-10" db="EMBL/GenBank/DDBJ databases">
        <authorList>
            <person name="Castelo-Branco R."/>
            <person name="Eusebio N."/>
            <person name="Adriana R."/>
            <person name="Vieira A."/>
            <person name="Brugerolle De Fraissinette N."/>
            <person name="Rezende De Castro R."/>
            <person name="Schneider M.P."/>
            <person name="Vasconcelos V."/>
            <person name="Leao P.N."/>
        </authorList>
    </citation>
    <scope>NUCLEOTIDE SEQUENCE</scope>
    <source>
        <strain evidence="2">LEGE 11479</strain>
    </source>
</reference>
<organism evidence="2 3">
    <name type="scientific">Leptolyngbya cf. ectocarpi LEGE 11479</name>
    <dbReference type="NCBI Taxonomy" id="1828722"/>
    <lineage>
        <taxon>Bacteria</taxon>
        <taxon>Bacillati</taxon>
        <taxon>Cyanobacteriota</taxon>
        <taxon>Cyanophyceae</taxon>
        <taxon>Leptolyngbyales</taxon>
        <taxon>Leptolyngbyaceae</taxon>
        <taxon>Leptolyngbya group</taxon>
        <taxon>Leptolyngbya</taxon>
    </lineage>
</organism>
<dbReference type="AlphaFoldDB" id="A0A928ZQF6"/>
<evidence type="ECO:0000313" key="3">
    <source>
        <dbReference type="Proteomes" id="UP000615026"/>
    </source>
</evidence>
<gene>
    <name evidence="2" type="ORF">IQ260_06025</name>
</gene>
<name>A0A928ZQF6_LEPEC</name>
<dbReference type="RefSeq" id="WP_193991793.1">
    <property type="nucleotide sequence ID" value="NZ_JADEXP010000032.1"/>
</dbReference>
<keyword evidence="3" id="KW-1185">Reference proteome</keyword>
<feature type="signal peptide" evidence="1">
    <location>
        <begin position="1"/>
        <end position="40"/>
    </location>
</feature>